<reference evidence="11" key="1">
    <citation type="submission" date="2008-06" db="EMBL/GenBank/DDBJ databases">
        <authorList>
            <person name="Lorenzi H."/>
            <person name="Inman J."/>
            <person name="Miller J."/>
            <person name="Schobel S."/>
            <person name="Amedeo P."/>
            <person name="Caler E.V."/>
            <person name="da Silva J."/>
        </authorList>
    </citation>
    <scope>NUCLEOTIDE SEQUENCE [LARGE SCALE GENOMIC DNA]</scope>
    <source>
        <strain evidence="11">RN66</strain>
    </source>
</reference>
<dbReference type="SMART" id="SM00220">
    <property type="entry name" value="S_TKc"/>
    <property type="match status" value="1"/>
</dbReference>
<dbReference type="GO" id="GO:0004674">
    <property type="term" value="F:protein serine/threonine kinase activity"/>
    <property type="evidence" value="ECO:0007669"/>
    <property type="project" value="UniProtKB-KW"/>
</dbReference>
<evidence type="ECO:0000256" key="6">
    <source>
        <dbReference type="PIRSR" id="PIRSR630616-1"/>
    </source>
</evidence>
<dbReference type="PANTHER" id="PTHR24350">
    <property type="entry name" value="SERINE/THREONINE-PROTEIN KINASE IAL-RELATED"/>
    <property type="match status" value="1"/>
</dbReference>
<dbReference type="Proteomes" id="UP000001460">
    <property type="component" value="Unassembled WGS sequence"/>
</dbReference>
<keyword evidence="3 7" id="KW-0547">Nucleotide-binding</keyword>
<evidence type="ECO:0000256" key="4">
    <source>
        <dbReference type="ARBA" id="ARBA00022777"/>
    </source>
</evidence>
<dbReference type="RefSeq" id="XP_002142756.1">
    <property type="nucleotide sequence ID" value="XM_002142720.1"/>
</dbReference>
<feature type="active site" description="Proton acceptor" evidence="6">
    <location>
        <position position="268"/>
    </location>
</feature>
<evidence type="ECO:0000256" key="5">
    <source>
        <dbReference type="ARBA" id="ARBA00022840"/>
    </source>
</evidence>
<evidence type="ECO:0000256" key="9">
    <source>
        <dbReference type="PROSITE-ProRule" id="PRU10141"/>
    </source>
</evidence>
<evidence type="ECO:0000313" key="12">
    <source>
        <dbReference type="Proteomes" id="UP000001460"/>
    </source>
</evidence>
<protein>
    <submittedName>
        <fullName evidence="11">Protein kinase domain-containing protein</fullName>
        <ecNumber evidence="11">2.7.11.-</ecNumber>
    </submittedName>
</protein>
<accession>B6AJL6</accession>
<dbReference type="InterPro" id="IPR008271">
    <property type="entry name" value="Ser/Thr_kinase_AS"/>
</dbReference>
<dbReference type="GO" id="GO:0005524">
    <property type="term" value="F:ATP binding"/>
    <property type="evidence" value="ECO:0007669"/>
    <property type="project" value="UniProtKB-UniRule"/>
</dbReference>
<proteinExistence type="predicted"/>
<sequence>MQRENDRAHYVYSYDQGNFAYRCQSGRVNYNMETPRNYERASRIGPNSNIYCQVKNGIASKPIKSIDINNNYKELKEYNWKHITSNTFYGDPGPHLANIYSVPEDLIRYYEIYDGISGVLGRGAYSSVFKIRSRRSGQIYALKVMSIEHFTCRGLGNQLKREVDLQSMCCHSNIVKLYRHYEKDRYIFLILEFVETNLFNIIHYNKYKRKNFKSGSYKSPNRIRYGECLTKKLDEECQLLSTSEIIHYITQLLKGINYLHSRNIIHRDIKPENILLTSDNIVKIGDFGWCGDLNRSCSSIAGTFCYMAPEILKGQCQTSKVDCWSIGIVLYELLVGKVPFPQPYVGDDHNNSCMTTIMLNSIRDLHYIPKPSNVSYDAWDLCCWLLRYYPSERASAAEALNHPYLKNSSYEVWNSSIPIDKKISFNLRNCQGDYISQRIHPKISQNYRDISNCKLGNNQYTKIHDISSPALPIVAVPTPKNTSKNSVTPKNRQVSRMVSETPIYYDNFYNTNEARNTQRYYQVSNLHKDIEYKKIQNFKDIPTTETVRLGISPTLIYPKISPVLDVKNLPNRYVSQPPPINRTPNNSINHTNYYMINRSSNFDGNLYRQYKY</sequence>
<dbReference type="OMA" id="YNTNEAR"/>
<feature type="binding site" evidence="7 9">
    <location>
        <position position="143"/>
    </location>
    <ligand>
        <name>ATP</name>
        <dbReference type="ChEBI" id="CHEBI:30616"/>
    </ligand>
</feature>
<dbReference type="EC" id="2.7.11.-" evidence="11"/>
<evidence type="ECO:0000256" key="3">
    <source>
        <dbReference type="ARBA" id="ARBA00022741"/>
    </source>
</evidence>
<feature type="cross-link" description="Glycyl lysine isopeptide (Lys-Gly) (interchain with G-Cter in SUMO2)" evidence="8">
    <location>
        <position position="270"/>
    </location>
</feature>
<dbReference type="AlphaFoldDB" id="B6AJL6"/>
<evidence type="ECO:0000256" key="1">
    <source>
        <dbReference type="ARBA" id="ARBA00022527"/>
    </source>
</evidence>
<keyword evidence="1" id="KW-0723">Serine/threonine-protein kinase</keyword>
<dbReference type="InterPro" id="IPR000719">
    <property type="entry name" value="Prot_kinase_dom"/>
</dbReference>
<name>B6AJL6_CRYMR</name>
<dbReference type="SUPFAM" id="SSF56112">
    <property type="entry name" value="Protein kinase-like (PK-like)"/>
    <property type="match status" value="1"/>
</dbReference>
<dbReference type="FunFam" id="3.30.200.20:FF:000042">
    <property type="entry name" value="Aurora kinase A"/>
    <property type="match status" value="1"/>
</dbReference>
<dbReference type="PROSITE" id="PS50011">
    <property type="entry name" value="PROTEIN_KINASE_DOM"/>
    <property type="match status" value="1"/>
</dbReference>
<evidence type="ECO:0000313" key="11">
    <source>
        <dbReference type="EMBL" id="EEA08407.1"/>
    </source>
</evidence>
<keyword evidence="4 11" id="KW-0418">Kinase</keyword>
<dbReference type="InterPro" id="IPR011009">
    <property type="entry name" value="Kinase-like_dom_sf"/>
</dbReference>
<evidence type="ECO:0000259" key="10">
    <source>
        <dbReference type="PROSITE" id="PS50011"/>
    </source>
</evidence>
<dbReference type="InterPro" id="IPR017441">
    <property type="entry name" value="Protein_kinase_ATP_BS"/>
</dbReference>
<evidence type="ECO:0000256" key="2">
    <source>
        <dbReference type="ARBA" id="ARBA00022679"/>
    </source>
</evidence>
<keyword evidence="2 11" id="KW-0808">Transferase</keyword>
<dbReference type="Gene3D" id="3.30.200.20">
    <property type="entry name" value="Phosphorylase Kinase, domain 1"/>
    <property type="match status" value="1"/>
</dbReference>
<feature type="binding site" evidence="7">
    <location>
        <begin position="272"/>
        <end position="273"/>
    </location>
    <ligand>
        <name>ATP</name>
        <dbReference type="ChEBI" id="CHEBI:30616"/>
    </ligand>
</feature>
<dbReference type="InterPro" id="IPR030616">
    <property type="entry name" value="Aur-like"/>
</dbReference>
<dbReference type="STRING" id="441375.B6AJL6"/>
<evidence type="ECO:0000256" key="7">
    <source>
        <dbReference type="PIRSR" id="PIRSR630616-2"/>
    </source>
</evidence>
<evidence type="ECO:0000256" key="8">
    <source>
        <dbReference type="PIRSR" id="PIRSR630616-3"/>
    </source>
</evidence>
<keyword evidence="12" id="KW-1185">Reference proteome</keyword>
<dbReference type="VEuPathDB" id="CryptoDB:CMU_021710"/>
<dbReference type="PROSITE" id="PS00108">
    <property type="entry name" value="PROTEIN_KINASE_ST"/>
    <property type="match status" value="1"/>
</dbReference>
<dbReference type="EMBL" id="DS989739">
    <property type="protein sequence ID" value="EEA08407.1"/>
    <property type="molecule type" value="Genomic_DNA"/>
</dbReference>
<feature type="binding site" evidence="7">
    <location>
        <position position="286"/>
    </location>
    <ligand>
        <name>ATP</name>
        <dbReference type="ChEBI" id="CHEBI:30616"/>
    </ligand>
</feature>
<keyword evidence="5 7" id="KW-0067">ATP-binding</keyword>
<dbReference type="eggNOG" id="KOG0580">
    <property type="taxonomic scope" value="Eukaryota"/>
</dbReference>
<organism evidence="11 12">
    <name type="scientific">Cryptosporidium muris (strain RN66)</name>
    <dbReference type="NCBI Taxonomy" id="441375"/>
    <lineage>
        <taxon>Eukaryota</taxon>
        <taxon>Sar</taxon>
        <taxon>Alveolata</taxon>
        <taxon>Apicomplexa</taxon>
        <taxon>Conoidasida</taxon>
        <taxon>Coccidia</taxon>
        <taxon>Eucoccidiorida</taxon>
        <taxon>Eimeriorina</taxon>
        <taxon>Cryptosporidiidae</taxon>
        <taxon>Cryptosporidium</taxon>
    </lineage>
</organism>
<gene>
    <name evidence="11" type="ORF">CMU_021710</name>
</gene>
<dbReference type="Pfam" id="PF00069">
    <property type="entry name" value="Pkinase"/>
    <property type="match status" value="1"/>
</dbReference>
<dbReference type="PROSITE" id="PS00107">
    <property type="entry name" value="PROTEIN_KINASE_ATP"/>
    <property type="match status" value="1"/>
</dbReference>
<feature type="domain" description="Protein kinase" evidence="10">
    <location>
        <begin position="114"/>
        <end position="405"/>
    </location>
</feature>
<dbReference type="Gene3D" id="1.10.510.10">
    <property type="entry name" value="Transferase(Phosphotransferase) domain 1"/>
    <property type="match status" value="1"/>
</dbReference>
<dbReference type="GeneID" id="6997877"/>
<dbReference type="OrthoDB" id="377346at2759"/>